<dbReference type="PANTHER" id="PTHR22916">
    <property type="entry name" value="GLYCOSYLTRANSFERASE"/>
    <property type="match status" value="1"/>
</dbReference>
<dbReference type="Proteomes" id="UP000836788">
    <property type="component" value="Chromosome 3"/>
</dbReference>
<dbReference type="OMA" id="IIQPTWF"/>
<dbReference type="PANTHER" id="PTHR22916:SF3">
    <property type="entry name" value="UDP-GLCNAC:BETAGAL BETA-1,3-N-ACETYLGLUCOSAMINYLTRANSFERASE-LIKE PROTEIN 1"/>
    <property type="match status" value="1"/>
</dbReference>
<feature type="region of interest" description="Disordered" evidence="1">
    <location>
        <begin position="414"/>
        <end position="434"/>
    </location>
</feature>
<gene>
    <name evidence="3" type="ORF">PTTT1_LOCUS39369</name>
</gene>
<protein>
    <recommendedName>
        <fullName evidence="2">Glycosyltransferase 2-like domain-containing protein</fullName>
    </recommendedName>
</protein>
<dbReference type="EMBL" id="OU594944">
    <property type="protein sequence ID" value="CAG9288711.1"/>
    <property type="molecule type" value="Genomic_DNA"/>
</dbReference>
<dbReference type="Pfam" id="PF00535">
    <property type="entry name" value="Glycos_transf_2"/>
    <property type="match status" value="1"/>
</dbReference>
<accession>A0A8J9X584</accession>
<proteinExistence type="predicted"/>
<reference evidence="3" key="1">
    <citation type="submission" date="2022-02" db="EMBL/GenBank/DDBJ databases">
        <authorList>
            <person name="Giguere J D."/>
        </authorList>
    </citation>
    <scope>NUCLEOTIDE SEQUENCE</scope>
    <source>
        <strain evidence="3">CCAP 1055/1</strain>
    </source>
</reference>
<evidence type="ECO:0000256" key="1">
    <source>
        <dbReference type="SAM" id="MobiDB-lite"/>
    </source>
</evidence>
<name>A0A8J9X584_PHATR</name>
<dbReference type="InterPro" id="IPR029044">
    <property type="entry name" value="Nucleotide-diphossugar_trans"/>
</dbReference>
<dbReference type="GO" id="GO:0016758">
    <property type="term" value="F:hexosyltransferase activity"/>
    <property type="evidence" value="ECO:0007669"/>
    <property type="project" value="UniProtKB-ARBA"/>
</dbReference>
<evidence type="ECO:0000259" key="2">
    <source>
        <dbReference type="Pfam" id="PF00535"/>
    </source>
</evidence>
<organism evidence="3">
    <name type="scientific">Phaeodactylum tricornutum</name>
    <name type="common">Diatom</name>
    <dbReference type="NCBI Taxonomy" id="2850"/>
    <lineage>
        <taxon>Eukaryota</taxon>
        <taxon>Sar</taxon>
        <taxon>Stramenopiles</taxon>
        <taxon>Ochrophyta</taxon>
        <taxon>Bacillariophyta</taxon>
        <taxon>Bacillariophyceae</taxon>
        <taxon>Bacillariophycidae</taxon>
        <taxon>Naviculales</taxon>
        <taxon>Phaeodactylaceae</taxon>
        <taxon>Phaeodactylum</taxon>
    </lineage>
</organism>
<dbReference type="AlphaFoldDB" id="A0A8J9X584"/>
<dbReference type="SUPFAM" id="SSF53448">
    <property type="entry name" value="Nucleotide-diphospho-sugar transferases"/>
    <property type="match status" value="1"/>
</dbReference>
<feature type="domain" description="Glycosyltransferase 2-like" evidence="2">
    <location>
        <begin position="11"/>
        <end position="71"/>
    </location>
</feature>
<dbReference type="InterPro" id="IPR001173">
    <property type="entry name" value="Glyco_trans_2-like"/>
</dbReference>
<sequence>MPSRSVIEVDVLIPVHNAKDTLRATIESAMNQEPSHDDDNVENQIDLDVHICCYDDGSTDTSWSILKDLEDQHMKNCRQCSSIRCDGSKRSRVLTKLWLGKEATSRGAGYARNRAAQLRPNPNPDGFLCWLDSDDLMAPTRIYRQVQYLLSLEEEARKRALLGCTFERDPPDSTWHYSAWANGLTDDRLSLERFRELTIIQPSWMMQRSRFAEVGGYVEAPPLNDSDDSVECSVSIQKFELIHPVFDTPTTLRLAEDLRFFHAHLHSNGTLNLLRHDSPLVIYRHRAGLSQSTTTPRKLLLQLRTLAFERMVLESGEIWKENGFCIWGAGRDGKDFVKALSDTNRKRIRCMVDVDDRKIAIGSYVNRDIRVNIPIMHFSLLAKDESLRSSLYEQWTTGQNHNLPGFGKIRKGRNLTGPQGLPSAKKPKLSNKGSVDPQFKSLLRELPVVVCVSMYRTNGALEHNVKQIGRIEGEDLWHFI</sequence>
<evidence type="ECO:0000313" key="3">
    <source>
        <dbReference type="EMBL" id="CAG9288711.1"/>
    </source>
</evidence>
<dbReference type="Gene3D" id="3.90.550.10">
    <property type="entry name" value="Spore Coat Polysaccharide Biosynthesis Protein SpsA, Chain A"/>
    <property type="match status" value="1"/>
</dbReference>